<dbReference type="RefSeq" id="WP_188526597.1">
    <property type="nucleotide sequence ID" value="NZ_BMGI01000001.1"/>
</dbReference>
<dbReference type="Pfam" id="PF02463">
    <property type="entry name" value="SMC_N"/>
    <property type="match status" value="1"/>
</dbReference>
<feature type="coiled-coil region" evidence="1">
    <location>
        <begin position="656"/>
        <end position="690"/>
    </location>
</feature>
<dbReference type="PANTHER" id="PTHR41259">
    <property type="entry name" value="DOUBLE-STRAND BREAK REPAIR RAD50 ATPASE, PUTATIVE-RELATED"/>
    <property type="match status" value="1"/>
</dbReference>
<evidence type="ECO:0000256" key="1">
    <source>
        <dbReference type="SAM" id="Coils"/>
    </source>
</evidence>
<dbReference type="Gene3D" id="3.40.50.300">
    <property type="entry name" value="P-loop containing nucleotide triphosphate hydrolases"/>
    <property type="match status" value="2"/>
</dbReference>
<feature type="coiled-coil region" evidence="1">
    <location>
        <begin position="202"/>
        <end position="293"/>
    </location>
</feature>
<dbReference type="SUPFAM" id="SSF52540">
    <property type="entry name" value="P-loop containing nucleoside triphosphate hydrolases"/>
    <property type="match status" value="1"/>
</dbReference>
<dbReference type="InterPro" id="IPR027417">
    <property type="entry name" value="P-loop_NTPase"/>
</dbReference>
<keyword evidence="1" id="KW-0175">Coiled coil</keyword>
<proteinExistence type="predicted"/>
<feature type="domain" description="RecF/RecN/SMC N-terminal" evidence="2">
    <location>
        <begin position="5"/>
        <end position="861"/>
    </location>
</feature>
<evidence type="ECO:0000259" key="2">
    <source>
        <dbReference type="Pfam" id="PF02463"/>
    </source>
</evidence>
<protein>
    <submittedName>
        <fullName evidence="3">GTP-binding protein</fullName>
    </submittedName>
</protein>
<reference evidence="4" key="1">
    <citation type="journal article" date="2019" name="Int. J. Syst. Evol. Microbiol.">
        <title>The Global Catalogue of Microorganisms (GCM) 10K type strain sequencing project: providing services to taxonomists for standard genome sequencing and annotation.</title>
        <authorList>
            <consortium name="The Broad Institute Genomics Platform"/>
            <consortium name="The Broad Institute Genome Sequencing Center for Infectious Disease"/>
            <person name="Wu L."/>
            <person name="Ma J."/>
        </authorList>
    </citation>
    <scope>NUCLEOTIDE SEQUENCE [LARGE SCALE GENOMIC DNA]</scope>
    <source>
        <strain evidence="4">CGMCC 1.12922</strain>
    </source>
</reference>
<sequence length="880" mass="95087">MKILSITLSDVRRFTSPIRVDGLDSGVNVLTAPNESGKSTLFDALQALFFLPHRSRAKEVKSLQPHAGGRPTVSVEIELPAGRYRITKRWLSGAMAEVHQDSRLVAKDDAAEEWIETQIRSDAAGGPAGLLWVRQGVTALDGDTGRAADDARSIRRDLLSSVAGEVEAMTGGRRMDRALARCTAELNELLTATGRPRAGGPLKAAEDEAADLETRESQLEALSRELSSAIEERRELRREAQDLRDPEQAAAAEAALDAARAALENARRHAEKVAQAGEKVDAAEKALAVATERRSAFAKMVRARDQAVSQAQTGKDAEDQAAAHLAARETTLAEAEDILKAARADLAGAERQHSAVIAAETAERERKQRDDLDKKLAAARELSRTIARAGKEARTGPDAKAIGKLDQALQSLRVQEALREQAALRVTMHYDQPGAPRVRLEDGAVLENERPHPLPAGGDLVFDGIGRLCIEPGTVDGQERDYERALEGFERALAATGAETPEEARRLAATRLEAETTLREAQATLAGVAPDGIAALEAARAALGDAGEDVPDPSAELPDRATAERAVEQARGAVETATEKLEGASRVVNEAKVAFATATADRKAADTRRAEAEAALDGVDLAAEQTERTDAVTRADAALAEAHAEAKRLAEAAPDLEVAEAAFKRAQSALTATEDRLQKLDRRLAELDTLIRLRAAEGVDEDLGEVRDRLAEARGRLERYSFERDVLSLLQAELDAARISAREHYFEPVSRELRPLLHVLWPDAELAFDDETILPTALTRNGQEESLDVLSGGTREQIALLVRLAFARLLAKSGRPAPVILDDALVFTDDDRIERMFDTLHRQAGDMQLIIFSCRQRAFRALGGKVLGFEPAKLPAEASA</sequence>
<dbReference type="Proteomes" id="UP000617355">
    <property type="component" value="Unassembled WGS sequence"/>
</dbReference>
<gene>
    <name evidence="3" type="ORF">GCM10011358_11140</name>
</gene>
<organism evidence="3 4">
    <name type="scientific">Sinisalibacter lacisalsi</name>
    <dbReference type="NCBI Taxonomy" id="1526570"/>
    <lineage>
        <taxon>Bacteria</taxon>
        <taxon>Pseudomonadati</taxon>
        <taxon>Pseudomonadota</taxon>
        <taxon>Alphaproteobacteria</taxon>
        <taxon>Rhodobacterales</taxon>
        <taxon>Roseobacteraceae</taxon>
        <taxon>Sinisalibacter</taxon>
    </lineage>
</organism>
<comment type="caution">
    <text evidence="3">The sequence shown here is derived from an EMBL/GenBank/DDBJ whole genome shotgun (WGS) entry which is preliminary data.</text>
</comment>
<evidence type="ECO:0000313" key="4">
    <source>
        <dbReference type="Proteomes" id="UP000617355"/>
    </source>
</evidence>
<dbReference type="EMBL" id="BMGI01000001">
    <property type="protein sequence ID" value="GGD28837.1"/>
    <property type="molecule type" value="Genomic_DNA"/>
</dbReference>
<accession>A0ABQ1QIH3</accession>
<feature type="coiled-coil region" evidence="1">
    <location>
        <begin position="325"/>
        <end position="382"/>
    </location>
</feature>
<keyword evidence="4" id="KW-1185">Reference proteome</keyword>
<name>A0ABQ1QIH3_9RHOB</name>
<evidence type="ECO:0000313" key="3">
    <source>
        <dbReference type="EMBL" id="GGD28837.1"/>
    </source>
</evidence>
<dbReference type="InterPro" id="IPR003395">
    <property type="entry name" value="RecF/RecN/SMC_N"/>
</dbReference>
<dbReference type="PANTHER" id="PTHR41259:SF1">
    <property type="entry name" value="DOUBLE-STRAND BREAK REPAIR RAD50 ATPASE, PUTATIVE-RELATED"/>
    <property type="match status" value="1"/>
</dbReference>